<comment type="caution">
    <text evidence="2">The sequence shown here is derived from an EMBL/GenBank/DDBJ whole genome shotgun (WGS) entry which is preliminary data.</text>
</comment>
<reference evidence="2" key="1">
    <citation type="submission" date="2023-03" db="EMBL/GenBank/DDBJ databases">
        <title>Massive genome expansion in bonnet fungi (Mycena s.s.) driven by repeated elements and novel gene families across ecological guilds.</title>
        <authorList>
            <consortium name="Lawrence Berkeley National Laboratory"/>
            <person name="Harder C.B."/>
            <person name="Miyauchi S."/>
            <person name="Viragh M."/>
            <person name="Kuo A."/>
            <person name="Thoen E."/>
            <person name="Andreopoulos B."/>
            <person name="Lu D."/>
            <person name="Skrede I."/>
            <person name="Drula E."/>
            <person name="Henrissat B."/>
            <person name="Morin E."/>
            <person name="Kohler A."/>
            <person name="Barry K."/>
            <person name="LaButti K."/>
            <person name="Morin E."/>
            <person name="Salamov A."/>
            <person name="Lipzen A."/>
            <person name="Mereny Z."/>
            <person name="Hegedus B."/>
            <person name="Baldrian P."/>
            <person name="Stursova M."/>
            <person name="Weitz H."/>
            <person name="Taylor A."/>
            <person name="Grigoriev I.V."/>
            <person name="Nagy L.G."/>
            <person name="Martin F."/>
            <person name="Kauserud H."/>
        </authorList>
    </citation>
    <scope>NUCLEOTIDE SEQUENCE</scope>
    <source>
        <strain evidence="2">CBHHK002</strain>
    </source>
</reference>
<feature type="region of interest" description="Disordered" evidence="1">
    <location>
        <begin position="211"/>
        <end position="268"/>
    </location>
</feature>
<dbReference type="Proteomes" id="UP001218218">
    <property type="component" value="Unassembled WGS sequence"/>
</dbReference>
<accession>A0AAD6ZY92</accession>
<evidence type="ECO:0000313" key="2">
    <source>
        <dbReference type="EMBL" id="KAJ7343946.1"/>
    </source>
</evidence>
<evidence type="ECO:0000256" key="1">
    <source>
        <dbReference type="SAM" id="MobiDB-lite"/>
    </source>
</evidence>
<dbReference type="AlphaFoldDB" id="A0AAD6ZY92"/>
<dbReference type="EMBL" id="JARIHO010000022">
    <property type="protein sequence ID" value="KAJ7343946.1"/>
    <property type="molecule type" value="Genomic_DNA"/>
</dbReference>
<organism evidence="2 3">
    <name type="scientific">Mycena albidolilacea</name>
    <dbReference type="NCBI Taxonomy" id="1033008"/>
    <lineage>
        <taxon>Eukaryota</taxon>
        <taxon>Fungi</taxon>
        <taxon>Dikarya</taxon>
        <taxon>Basidiomycota</taxon>
        <taxon>Agaricomycotina</taxon>
        <taxon>Agaricomycetes</taxon>
        <taxon>Agaricomycetidae</taxon>
        <taxon>Agaricales</taxon>
        <taxon>Marasmiineae</taxon>
        <taxon>Mycenaceae</taxon>
        <taxon>Mycena</taxon>
    </lineage>
</organism>
<keyword evidence="3" id="KW-1185">Reference proteome</keyword>
<protein>
    <submittedName>
        <fullName evidence="2">Uncharacterized protein</fullName>
    </submittedName>
</protein>
<feature type="region of interest" description="Disordered" evidence="1">
    <location>
        <begin position="351"/>
        <end position="406"/>
    </location>
</feature>
<name>A0AAD6ZY92_9AGAR</name>
<sequence>MATSRSPPVPAPTCCRRARSRSRHRVFPYTRSALVVFSNHALSLVYDPILQCARQRRTACSCSRTHRRRTHPRLCPHMHRRSCSNTLRSSTRTRTRPVAHVSLRCLFMCPAHSCAAYSGESSSTRSSTTPPSLRSPLHARPRAPRTSAIDGPQCGSGCGASGLGVIDLARKTAGLHGRSRCGGGRRVRRCRCEDGEVLGRAEEEVAMGSADVDAPNGKASRTTQPIAAAQETRTGTKKEIPARAARPPSRCRYRAPSPPRPAAQERHNAVSRVYTLDGREHHPIHRADNRHMLMLRRVPVRRASPRPLAASAPLTPSTDTNLSFPPFLLPGVVLRSISFPGCADVRTCDEKGEAMRDGGGSSGRRRRASTLRPRTTEHMQNVSEQRDAVASRRHRRNRESAKETNQ</sequence>
<gene>
    <name evidence="2" type="ORF">DFH08DRAFT_215910</name>
</gene>
<proteinExistence type="predicted"/>
<feature type="compositionally biased region" description="Low complexity" evidence="1">
    <location>
        <begin position="121"/>
        <end position="136"/>
    </location>
</feature>
<feature type="region of interest" description="Disordered" evidence="1">
    <location>
        <begin position="117"/>
        <end position="152"/>
    </location>
</feature>
<evidence type="ECO:0000313" key="3">
    <source>
        <dbReference type="Proteomes" id="UP001218218"/>
    </source>
</evidence>